<evidence type="ECO:0000313" key="2">
    <source>
        <dbReference type="EMBL" id="MVN92885.1"/>
    </source>
</evidence>
<protein>
    <submittedName>
        <fullName evidence="2">DUF1634 domain-containing protein</fullName>
    </submittedName>
</protein>
<dbReference type="AlphaFoldDB" id="A0A6I4ICB0"/>
<proteinExistence type="predicted"/>
<feature type="transmembrane region" description="Helical" evidence="1">
    <location>
        <begin position="14"/>
        <end position="39"/>
    </location>
</feature>
<dbReference type="PROSITE" id="PS51257">
    <property type="entry name" value="PROKAR_LIPOPROTEIN"/>
    <property type="match status" value="1"/>
</dbReference>
<dbReference type="OrthoDB" id="1072981at2"/>
<dbReference type="RefSeq" id="WP_157543193.1">
    <property type="nucleotide sequence ID" value="NZ_WQLA01000007.1"/>
</dbReference>
<dbReference type="EMBL" id="WQLA01000007">
    <property type="protein sequence ID" value="MVN92885.1"/>
    <property type="molecule type" value="Genomic_DNA"/>
</dbReference>
<evidence type="ECO:0000313" key="3">
    <source>
        <dbReference type="Proteomes" id="UP000434850"/>
    </source>
</evidence>
<reference evidence="2 3" key="1">
    <citation type="submission" date="2019-12" db="EMBL/GenBank/DDBJ databases">
        <title>Mucilaginibacter sp. HME9299 genome sequencing and assembly.</title>
        <authorList>
            <person name="Kang H."/>
            <person name="Kim H."/>
            <person name="Joh K."/>
        </authorList>
    </citation>
    <scope>NUCLEOTIDE SEQUENCE [LARGE SCALE GENOMIC DNA]</scope>
    <source>
        <strain evidence="2 3">HME9299</strain>
    </source>
</reference>
<keyword evidence="1" id="KW-1133">Transmembrane helix</keyword>
<dbReference type="InterPro" id="IPR012861">
    <property type="entry name" value="DUF1634"/>
</dbReference>
<feature type="transmembrane region" description="Helical" evidence="1">
    <location>
        <begin position="106"/>
        <end position="127"/>
    </location>
</feature>
<keyword evidence="1" id="KW-0472">Membrane</keyword>
<sequence>MMQPKLHDTEIQRIIGWILRVGVILSMLIVFIGGCVYLYRHGAETVHYKEFIGVPGFVHSASGIWHGILTFRGRAIIQAGIILLIATPVVRVMFSAIGFALERDWLYTAITLVVLVIIAASALTGHAG</sequence>
<dbReference type="Proteomes" id="UP000434850">
    <property type="component" value="Unassembled WGS sequence"/>
</dbReference>
<keyword evidence="1" id="KW-0812">Transmembrane</keyword>
<feature type="transmembrane region" description="Helical" evidence="1">
    <location>
        <begin position="75"/>
        <end position="94"/>
    </location>
</feature>
<evidence type="ECO:0000256" key="1">
    <source>
        <dbReference type="SAM" id="Phobius"/>
    </source>
</evidence>
<dbReference type="Pfam" id="PF07843">
    <property type="entry name" value="DUF1634"/>
    <property type="match status" value="1"/>
</dbReference>
<keyword evidence="3" id="KW-1185">Reference proteome</keyword>
<gene>
    <name evidence="2" type="ORF">GO816_17260</name>
</gene>
<accession>A0A6I4ICB0</accession>
<name>A0A6I4ICB0_9SPHI</name>
<organism evidence="2 3">
    <name type="scientific">Mucilaginibacter aquatilis</name>
    <dbReference type="NCBI Taxonomy" id="1517760"/>
    <lineage>
        <taxon>Bacteria</taxon>
        <taxon>Pseudomonadati</taxon>
        <taxon>Bacteroidota</taxon>
        <taxon>Sphingobacteriia</taxon>
        <taxon>Sphingobacteriales</taxon>
        <taxon>Sphingobacteriaceae</taxon>
        <taxon>Mucilaginibacter</taxon>
    </lineage>
</organism>
<comment type="caution">
    <text evidence="2">The sequence shown here is derived from an EMBL/GenBank/DDBJ whole genome shotgun (WGS) entry which is preliminary data.</text>
</comment>